<protein>
    <submittedName>
        <fullName evidence="2">DUF1738 domain-containing protein</fullName>
    </submittedName>
</protein>
<sequence length="104" mass="12084">MNNCNIIIQTPPQEKCAKPHRRSMRRSRLSVACYLDIFSLSRNGKVGKQLNQWFSRSEPKTFMDWTEVFANDDKFYCIINTATSANNYCQNDKSNTFSSTKTDQ</sequence>
<keyword evidence="1" id="KW-1185">Reference proteome</keyword>
<organism evidence="1 2">
    <name type="scientific">Ascaris lumbricoides</name>
    <name type="common">Giant roundworm</name>
    <dbReference type="NCBI Taxonomy" id="6252"/>
    <lineage>
        <taxon>Eukaryota</taxon>
        <taxon>Metazoa</taxon>
        <taxon>Ecdysozoa</taxon>
        <taxon>Nematoda</taxon>
        <taxon>Chromadorea</taxon>
        <taxon>Rhabditida</taxon>
        <taxon>Spirurina</taxon>
        <taxon>Ascaridomorpha</taxon>
        <taxon>Ascaridoidea</taxon>
        <taxon>Ascarididae</taxon>
        <taxon>Ascaris</taxon>
    </lineage>
</organism>
<dbReference type="AlphaFoldDB" id="A0A0M3ISC5"/>
<proteinExistence type="predicted"/>
<reference evidence="2" key="1">
    <citation type="submission" date="2017-02" db="UniProtKB">
        <authorList>
            <consortium name="WormBaseParasite"/>
        </authorList>
    </citation>
    <scope>IDENTIFICATION</scope>
</reference>
<evidence type="ECO:0000313" key="1">
    <source>
        <dbReference type="Proteomes" id="UP000036681"/>
    </source>
</evidence>
<dbReference type="WBParaSite" id="ALUE_0002165301-mRNA-1">
    <property type="protein sequence ID" value="ALUE_0002165301-mRNA-1"/>
    <property type="gene ID" value="ALUE_0002165301"/>
</dbReference>
<name>A0A0M3ISC5_ASCLU</name>
<dbReference type="Proteomes" id="UP000036681">
    <property type="component" value="Unplaced"/>
</dbReference>
<accession>A0A0M3ISC5</accession>
<evidence type="ECO:0000313" key="2">
    <source>
        <dbReference type="WBParaSite" id="ALUE_0002165301-mRNA-1"/>
    </source>
</evidence>